<dbReference type="PROSITE" id="PS51257">
    <property type="entry name" value="PROKAR_LIPOPROTEIN"/>
    <property type="match status" value="1"/>
</dbReference>
<dbReference type="GeneID" id="78570533"/>
<evidence type="ECO:0000313" key="4">
    <source>
        <dbReference type="Proteomes" id="UP000254235"/>
    </source>
</evidence>
<dbReference type="Pfam" id="PF15889">
    <property type="entry name" value="DUF4738"/>
    <property type="match status" value="1"/>
</dbReference>
<accession>A0A379F0N6</accession>
<dbReference type="OrthoDB" id="1086474at2"/>
<feature type="compositionally biased region" description="Basic and acidic residues" evidence="1">
    <location>
        <begin position="186"/>
        <end position="198"/>
    </location>
</feature>
<evidence type="ECO:0000313" key="3">
    <source>
        <dbReference type="EMBL" id="SUC12226.1"/>
    </source>
</evidence>
<sequence length="206" mass="23212">MKVIKNTSLLLLCGLLSMSVVSCKKEKKTDNIITKIKPKTVSSRGPQQLSNFEYKKQVEWLGSSYTISIKRHADKNLPMVTDSDGKKYYDNKVEVVIMRADGTEFFKRTFQKNDFKAFTDNKYGREGAFIGFMFDKVEGEYLKFGASVGSPDPNSDEFIPIDVTINKMGTVKITSSIQLDTDSDDAEKQPQGKPKTELEMAEDEGM</sequence>
<feature type="region of interest" description="Disordered" evidence="1">
    <location>
        <begin position="177"/>
        <end position="206"/>
    </location>
</feature>
<dbReference type="AlphaFoldDB" id="A0A379F0N6"/>
<dbReference type="EMBL" id="UGTP01000001">
    <property type="protein sequence ID" value="SUC12226.1"/>
    <property type="molecule type" value="Genomic_DNA"/>
</dbReference>
<feature type="chain" id="PRO_5043646709" evidence="2">
    <location>
        <begin position="25"/>
        <end position="206"/>
    </location>
</feature>
<keyword evidence="2" id="KW-0732">Signal</keyword>
<evidence type="ECO:0000256" key="2">
    <source>
        <dbReference type="SAM" id="SignalP"/>
    </source>
</evidence>
<organism evidence="3 4">
    <name type="scientific">Prevotella pallens</name>
    <dbReference type="NCBI Taxonomy" id="60133"/>
    <lineage>
        <taxon>Bacteria</taxon>
        <taxon>Pseudomonadati</taxon>
        <taxon>Bacteroidota</taxon>
        <taxon>Bacteroidia</taxon>
        <taxon>Bacteroidales</taxon>
        <taxon>Prevotellaceae</taxon>
        <taxon>Prevotella</taxon>
    </lineage>
</organism>
<dbReference type="Proteomes" id="UP000254235">
    <property type="component" value="Unassembled WGS sequence"/>
</dbReference>
<dbReference type="Gene3D" id="2.40.128.510">
    <property type="entry name" value="Protein of unknown function DUF4738"/>
    <property type="match status" value="1"/>
</dbReference>
<name>A0A379F0N6_9BACT</name>
<evidence type="ECO:0000256" key="1">
    <source>
        <dbReference type="SAM" id="MobiDB-lite"/>
    </source>
</evidence>
<protein>
    <submittedName>
        <fullName evidence="3">Uncharacterized protein</fullName>
    </submittedName>
</protein>
<proteinExistence type="predicted"/>
<reference evidence="3 4" key="1">
    <citation type="submission" date="2018-06" db="EMBL/GenBank/DDBJ databases">
        <authorList>
            <consortium name="Pathogen Informatics"/>
            <person name="Doyle S."/>
        </authorList>
    </citation>
    <scope>NUCLEOTIDE SEQUENCE [LARGE SCALE GENOMIC DNA]</scope>
    <source>
        <strain evidence="3 4">NCTC13043</strain>
    </source>
</reference>
<dbReference type="InterPro" id="IPR031762">
    <property type="entry name" value="DUF4738"/>
</dbReference>
<feature type="signal peptide" evidence="2">
    <location>
        <begin position="1"/>
        <end position="24"/>
    </location>
</feature>
<gene>
    <name evidence="3" type="ORF">NCTC13043_00823</name>
</gene>
<dbReference type="RefSeq" id="WP_115083107.1">
    <property type="nucleotide sequence ID" value="NZ_CAJPLF010000068.1"/>
</dbReference>